<evidence type="ECO:0000256" key="3">
    <source>
        <dbReference type="ARBA" id="ARBA00022574"/>
    </source>
</evidence>
<evidence type="ECO:0000256" key="5">
    <source>
        <dbReference type="ARBA" id="ARBA00022737"/>
    </source>
</evidence>
<evidence type="ECO:0000313" key="6">
    <source>
        <dbReference type="EMBL" id="CAK9145269.1"/>
    </source>
</evidence>
<keyword evidence="2" id="KW-0963">Cytoplasm</keyword>
<dbReference type="GO" id="GO:0005737">
    <property type="term" value="C:cytoplasm"/>
    <property type="evidence" value="ECO:0007669"/>
    <property type="project" value="UniProtKB-SubCell"/>
</dbReference>
<dbReference type="PANTHER" id="PTHR14344:SF3">
    <property type="entry name" value="WD REPEAT-CONTAINING PROTEIN 6"/>
    <property type="match status" value="1"/>
</dbReference>
<dbReference type="EMBL" id="CAUOFW020001469">
    <property type="protein sequence ID" value="CAK9145269.1"/>
    <property type="molecule type" value="Genomic_DNA"/>
</dbReference>
<reference evidence="6 7" key="1">
    <citation type="submission" date="2024-02" db="EMBL/GenBank/DDBJ databases">
        <authorList>
            <person name="Vignale AGUSTIN F."/>
            <person name="Sosa J E."/>
            <person name="Modenutti C."/>
        </authorList>
    </citation>
    <scope>NUCLEOTIDE SEQUENCE [LARGE SCALE GENOMIC DNA]</scope>
</reference>
<evidence type="ECO:0000256" key="1">
    <source>
        <dbReference type="ARBA" id="ARBA00004496"/>
    </source>
</evidence>
<protein>
    <submittedName>
        <fullName evidence="6">Uncharacterized protein</fullName>
    </submittedName>
</protein>
<name>A0ABC8RQF9_9AQUA</name>
<dbReference type="AlphaFoldDB" id="A0ABC8RQF9"/>
<dbReference type="InterPro" id="IPR051973">
    <property type="entry name" value="tRNA_Anticodon_Mtase-Reg"/>
</dbReference>
<organism evidence="6 7">
    <name type="scientific">Ilex paraguariensis</name>
    <name type="common">yerba mate</name>
    <dbReference type="NCBI Taxonomy" id="185542"/>
    <lineage>
        <taxon>Eukaryota</taxon>
        <taxon>Viridiplantae</taxon>
        <taxon>Streptophyta</taxon>
        <taxon>Embryophyta</taxon>
        <taxon>Tracheophyta</taxon>
        <taxon>Spermatophyta</taxon>
        <taxon>Magnoliopsida</taxon>
        <taxon>eudicotyledons</taxon>
        <taxon>Gunneridae</taxon>
        <taxon>Pentapetalae</taxon>
        <taxon>asterids</taxon>
        <taxon>campanulids</taxon>
        <taxon>Aquifoliales</taxon>
        <taxon>Aquifoliaceae</taxon>
        <taxon>Ilex</taxon>
    </lineage>
</organism>
<evidence type="ECO:0000256" key="4">
    <source>
        <dbReference type="ARBA" id="ARBA00022694"/>
    </source>
</evidence>
<comment type="caution">
    <text evidence="6">The sequence shown here is derived from an EMBL/GenBank/DDBJ whole genome shotgun (WGS) entry which is preliminary data.</text>
</comment>
<evidence type="ECO:0000313" key="7">
    <source>
        <dbReference type="Proteomes" id="UP001642360"/>
    </source>
</evidence>
<keyword evidence="4" id="KW-0819">tRNA processing</keyword>
<dbReference type="PANTHER" id="PTHR14344">
    <property type="entry name" value="WD REPEAT PROTEIN"/>
    <property type="match status" value="1"/>
</dbReference>
<keyword evidence="3" id="KW-0853">WD repeat</keyword>
<comment type="subcellular location">
    <subcellularLocation>
        <location evidence="1">Cytoplasm</location>
    </subcellularLocation>
</comment>
<keyword evidence="5" id="KW-0677">Repeat</keyword>
<evidence type="ECO:0000256" key="2">
    <source>
        <dbReference type="ARBA" id="ARBA00022490"/>
    </source>
</evidence>
<dbReference type="Proteomes" id="UP001642360">
    <property type="component" value="Unassembled WGS sequence"/>
</dbReference>
<dbReference type="GO" id="GO:0008033">
    <property type="term" value="P:tRNA processing"/>
    <property type="evidence" value="ECO:0007669"/>
    <property type="project" value="UniProtKB-KW"/>
</dbReference>
<proteinExistence type="predicted"/>
<sequence>MAGRSSEWRLQRGQYLGEISALCFLHPPPSVSCLPYLLADYATRDCLLAIFFATGTGSQLLLYDLVTGVMIRSFQVFEGIRVHGISLEKFHQQSSSSALAVKIAVFGERKVKMFCLRVEIVNNSQNKPQVSMVDLILLLSLPKLNHWVLDVRFLKDSVSSSHEESQYLAIGCSDNSRSVCCIPCGCGVMKLKLSVLHLELFIMR</sequence>
<accession>A0ABC8RQF9</accession>
<keyword evidence="7" id="KW-1185">Reference proteome</keyword>
<gene>
    <name evidence="6" type="ORF">ILEXP_LOCUS13067</name>
</gene>